<evidence type="ECO:0000313" key="24">
    <source>
        <dbReference type="Proteomes" id="UP000789524"/>
    </source>
</evidence>
<comment type="catalytic activity">
    <reaction evidence="10">
        <text>resolvin D1 + NAD(+) = 8-oxoresolvin D1 + NADH + H(+)</text>
        <dbReference type="Rhea" id="RHEA:50124"/>
        <dbReference type="ChEBI" id="CHEBI:15378"/>
        <dbReference type="ChEBI" id="CHEBI:57540"/>
        <dbReference type="ChEBI" id="CHEBI:57945"/>
        <dbReference type="ChEBI" id="CHEBI:132079"/>
        <dbReference type="ChEBI" id="CHEBI:132080"/>
    </reaction>
    <physiologicalReaction direction="left-to-right" evidence="10">
        <dbReference type="Rhea" id="RHEA:50125"/>
    </physiologicalReaction>
</comment>
<comment type="catalytic activity">
    <reaction evidence="9">
        <text>prostaglandin E1 + NAD(+) = 15-oxoprostaglandin E1 + NADH + H(+)</text>
        <dbReference type="Rhea" id="RHEA:16477"/>
        <dbReference type="ChEBI" id="CHEBI:15378"/>
        <dbReference type="ChEBI" id="CHEBI:57397"/>
        <dbReference type="ChEBI" id="CHEBI:57401"/>
        <dbReference type="ChEBI" id="CHEBI:57540"/>
        <dbReference type="ChEBI" id="CHEBI:57945"/>
    </reaction>
    <physiologicalReaction direction="left-to-right" evidence="9">
        <dbReference type="Rhea" id="RHEA:16478"/>
    </physiologicalReaction>
</comment>
<dbReference type="EC" id="1.1.1.141" evidence="3"/>
<dbReference type="EC" id="1.1.1.232" evidence="4"/>
<evidence type="ECO:0000256" key="21">
    <source>
        <dbReference type="ARBA" id="ARBA00049188"/>
    </source>
</evidence>
<organism evidence="23 24">
    <name type="scientific">Danaus chrysippus</name>
    <name type="common">African queen</name>
    <dbReference type="NCBI Taxonomy" id="151541"/>
    <lineage>
        <taxon>Eukaryota</taxon>
        <taxon>Metazoa</taxon>
        <taxon>Ecdysozoa</taxon>
        <taxon>Arthropoda</taxon>
        <taxon>Hexapoda</taxon>
        <taxon>Insecta</taxon>
        <taxon>Pterygota</taxon>
        <taxon>Neoptera</taxon>
        <taxon>Endopterygota</taxon>
        <taxon>Lepidoptera</taxon>
        <taxon>Glossata</taxon>
        <taxon>Ditrysia</taxon>
        <taxon>Papilionoidea</taxon>
        <taxon>Nymphalidae</taxon>
        <taxon>Danainae</taxon>
        <taxon>Danaini</taxon>
        <taxon>Danaina</taxon>
        <taxon>Danaus</taxon>
        <taxon>Anosia</taxon>
    </lineage>
</organism>
<evidence type="ECO:0000256" key="6">
    <source>
        <dbReference type="ARBA" id="ARBA00041812"/>
    </source>
</evidence>
<dbReference type="PROSITE" id="PS00061">
    <property type="entry name" value="ADH_SHORT"/>
    <property type="match status" value="1"/>
</dbReference>
<evidence type="ECO:0000256" key="5">
    <source>
        <dbReference type="ARBA" id="ARBA00040276"/>
    </source>
</evidence>
<dbReference type="Gene3D" id="3.40.50.720">
    <property type="entry name" value="NAD(P)-binding Rossmann-like Domain"/>
    <property type="match status" value="1"/>
</dbReference>
<comment type="catalytic activity">
    <reaction evidence="17">
        <text>prostaglandin A1 + NAD(+) = 15-oxo-prostaglandin A1 + NADH + H(+)</text>
        <dbReference type="Rhea" id="RHEA:41263"/>
        <dbReference type="ChEBI" id="CHEBI:15378"/>
        <dbReference type="ChEBI" id="CHEBI:57398"/>
        <dbReference type="ChEBI" id="CHEBI:57540"/>
        <dbReference type="ChEBI" id="CHEBI:57945"/>
        <dbReference type="ChEBI" id="CHEBI:85072"/>
    </reaction>
    <physiologicalReaction direction="left-to-right" evidence="17">
        <dbReference type="Rhea" id="RHEA:41264"/>
    </physiologicalReaction>
</comment>
<comment type="catalytic activity">
    <reaction evidence="19">
        <text>resolvin D2 + NAD(+) = 16-oxoresolvin D2 + NADH + H(+)</text>
        <dbReference type="Rhea" id="RHEA:53588"/>
        <dbReference type="ChEBI" id="CHEBI:15378"/>
        <dbReference type="ChEBI" id="CHEBI:57540"/>
        <dbReference type="ChEBI" id="CHEBI:57945"/>
        <dbReference type="ChEBI" id="CHEBI:133367"/>
        <dbReference type="ChEBI" id="CHEBI:137498"/>
    </reaction>
    <physiologicalReaction direction="left-to-right" evidence="19">
        <dbReference type="Rhea" id="RHEA:53589"/>
    </physiologicalReaction>
</comment>
<evidence type="ECO:0000256" key="12">
    <source>
        <dbReference type="ARBA" id="ARBA00048140"/>
    </source>
</evidence>
<sequence>MNDVRDLVVLVTGGSNGIGAGIVRAVLARGAKHVAILDINVTQGKALEAELNLKYGANKVKFIKCDVTTNELHTAFDEAVQLFGYLDVVINNAGIMNDSPQTYEKQIAINVTAVITGSLKAYEIMRKDRNGKGGTIINISSVVALIQSSLLPVYSATKSAVLQFSNCLGKNDTYNRTGVRVVTVCFGATDTSLIAKVGCIDEEIEKMVPAALERMPLQGVDAAVSGFIHAFENGASGSTWLVTSGRPAEEITGNVTKAYEILSQGVYK</sequence>
<comment type="catalytic activity">
    <reaction evidence="20">
        <text>(15S)-hydroxy-(5Z,8Z,11Z,13E)-eicosatetraenoate + NAD(+) = 15-oxo-(5Z,8Z,11Z,13E)-eicosatetraenoate + NADH + H(+)</text>
        <dbReference type="Rhea" id="RHEA:23260"/>
        <dbReference type="ChEBI" id="CHEBI:15378"/>
        <dbReference type="ChEBI" id="CHEBI:57409"/>
        <dbReference type="ChEBI" id="CHEBI:57410"/>
        <dbReference type="ChEBI" id="CHEBI:57540"/>
        <dbReference type="ChEBI" id="CHEBI:57945"/>
        <dbReference type="EC" id="1.1.1.232"/>
    </reaction>
    <physiologicalReaction direction="left-to-right" evidence="20">
        <dbReference type="Rhea" id="RHEA:23261"/>
    </physiologicalReaction>
</comment>
<dbReference type="Proteomes" id="UP000789524">
    <property type="component" value="Unassembled WGS sequence"/>
</dbReference>
<evidence type="ECO:0000256" key="14">
    <source>
        <dbReference type="ARBA" id="ARBA00048170"/>
    </source>
</evidence>
<keyword evidence="2" id="KW-0560">Oxidoreductase</keyword>
<dbReference type="PRINTS" id="PR00080">
    <property type="entry name" value="SDRFAMILY"/>
</dbReference>
<evidence type="ECO:0000256" key="16">
    <source>
        <dbReference type="ARBA" id="ARBA00048535"/>
    </source>
</evidence>
<proteinExistence type="inferred from homology"/>
<evidence type="ECO:0000256" key="11">
    <source>
        <dbReference type="ARBA" id="ARBA00048008"/>
    </source>
</evidence>
<dbReference type="InterPro" id="IPR036291">
    <property type="entry name" value="NAD(P)-bd_dom_sf"/>
</dbReference>
<dbReference type="InterPro" id="IPR020904">
    <property type="entry name" value="Sc_DH/Rdtase_CS"/>
</dbReference>
<evidence type="ECO:0000256" key="1">
    <source>
        <dbReference type="ARBA" id="ARBA00006484"/>
    </source>
</evidence>
<dbReference type="GO" id="GO:0047034">
    <property type="term" value="F:15-hydroxyicosatetraenoate dehydrogenase activity"/>
    <property type="evidence" value="ECO:0007669"/>
    <property type="project" value="UniProtKB-EC"/>
</dbReference>
<evidence type="ECO:0000256" key="22">
    <source>
        <dbReference type="RuleBase" id="RU000363"/>
    </source>
</evidence>
<comment type="caution">
    <text evidence="23">The sequence shown here is derived from an EMBL/GenBank/DDBJ whole genome shotgun (WGS) entry which is preliminary data.</text>
</comment>
<comment type="similarity">
    <text evidence="1 22">Belongs to the short-chain dehydrogenases/reductases (SDR) family.</text>
</comment>
<comment type="catalytic activity">
    <reaction evidence="16">
        <text>lipoxin A4 + NAD(+) = 15-oxo-(5S,6R)-dihydroxy-(7E,9E,11Z,13E)-eicosatetraenoate + NADH + H(+)</text>
        <dbReference type="Rhea" id="RHEA:41572"/>
        <dbReference type="ChEBI" id="CHEBI:15378"/>
        <dbReference type="ChEBI" id="CHEBI:57540"/>
        <dbReference type="ChEBI" id="CHEBI:57945"/>
        <dbReference type="ChEBI" id="CHEBI:67026"/>
        <dbReference type="ChEBI" id="CHEBI:78311"/>
    </reaction>
    <physiologicalReaction direction="left-to-right" evidence="16">
        <dbReference type="Rhea" id="RHEA:41573"/>
    </physiologicalReaction>
</comment>
<evidence type="ECO:0000256" key="4">
    <source>
        <dbReference type="ARBA" id="ARBA00039060"/>
    </source>
</evidence>
<evidence type="ECO:0000256" key="18">
    <source>
        <dbReference type="ARBA" id="ARBA00048739"/>
    </source>
</evidence>
<dbReference type="PANTHER" id="PTHR44229:SF4">
    <property type="entry name" value="15-HYDROXYPROSTAGLANDIN DEHYDROGENASE [NAD(+)]"/>
    <property type="match status" value="1"/>
</dbReference>
<protein>
    <recommendedName>
        <fullName evidence="5">15-hydroxyprostaglandin dehydrogenase [NAD(+)]</fullName>
        <ecNumber evidence="3">1.1.1.141</ecNumber>
        <ecNumber evidence="4">1.1.1.232</ecNumber>
    </recommendedName>
    <alternativeName>
        <fullName evidence="7">Eicosanoid/docosanoid dehydrogenase [NAD(+)]</fullName>
    </alternativeName>
    <alternativeName>
        <fullName evidence="6">Prostaglandin dehydrogenase 1</fullName>
    </alternativeName>
</protein>
<evidence type="ECO:0000256" key="19">
    <source>
        <dbReference type="ARBA" id="ARBA00048921"/>
    </source>
</evidence>
<comment type="catalytic activity">
    <reaction evidence="11">
        <text>14-hydroxy-(4Z,7Z,10Z,12E,16Z,19Z)-docosahexaenoate + NAD(+) = 14-oxo-(4Z,7Z,10Z,12E,16Z,19Z)-docosahexaenoate + NADH + H(+)</text>
        <dbReference type="Rhea" id="RHEA:48952"/>
        <dbReference type="ChEBI" id="CHEBI:15378"/>
        <dbReference type="ChEBI" id="CHEBI:57540"/>
        <dbReference type="ChEBI" id="CHEBI:57945"/>
        <dbReference type="ChEBI" id="CHEBI:90866"/>
        <dbReference type="ChEBI" id="CHEBI:90867"/>
    </reaction>
    <physiologicalReaction direction="left-to-right" evidence="11">
        <dbReference type="Rhea" id="RHEA:48953"/>
    </physiologicalReaction>
</comment>
<comment type="catalytic activity">
    <reaction evidence="14">
        <text>resolvin D1 + NAD(+) = 17-oxoresolvin D1 + NADH + H(+)</text>
        <dbReference type="Rhea" id="RHEA:50128"/>
        <dbReference type="ChEBI" id="CHEBI:15378"/>
        <dbReference type="ChEBI" id="CHEBI:57540"/>
        <dbReference type="ChEBI" id="CHEBI:57945"/>
        <dbReference type="ChEBI" id="CHEBI:132079"/>
        <dbReference type="ChEBI" id="CHEBI:132081"/>
    </reaction>
    <physiologicalReaction direction="left-to-right" evidence="14">
        <dbReference type="Rhea" id="RHEA:50129"/>
    </physiologicalReaction>
</comment>
<dbReference type="AlphaFoldDB" id="A0A8J2R904"/>
<dbReference type="Pfam" id="PF00106">
    <property type="entry name" value="adh_short"/>
    <property type="match status" value="1"/>
</dbReference>
<comment type="catalytic activity">
    <reaction evidence="13">
        <text>(11R)-hydroxy-(5Z,8Z,12E,14Z)-eicosatetraenoate + NAD(+) = 11-oxo-(5Z,8Z,12E,14Z)-eicosatetraenoate + NADH + H(+)</text>
        <dbReference type="Rhea" id="RHEA:48640"/>
        <dbReference type="ChEBI" id="CHEBI:15378"/>
        <dbReference type="ChEBI" id="CHEBI:57540"/>
        <dbReference type="ChEBI" id="CHEBI:57945"/>
        <dbReference type="ChEBI" id="CHEBI:78836"/>
        <dbReference type="ChEBI" id="CHEBI:90697"/>
    </reaction>
    <physiologicalReaction direction="left-to-right" evidence="13">
        <dbReference type="Rhea" id="RHEA:48641"/>
    </physiologicalReaction>
</comment>
<accession>A0A8J2R904</accession>
<evidence type="ECO:0000256" key="3">
    <source>
        <dbReference type="ARBA" id="ARBA00038968"/>
    </source>
</evidence>
<comment type="function">
    <text evidence="8">Catalyzes the NAD-dependent dehydrogenation (oxidation) of a broad array of hydroxylated polyunsaturated fatty acids (mainly eicosanoids and docosanoids, including prostaglandins, lipoxins and resolvins), yielding their corresponding keto (oxo) metabolites. Decreases the levels of the pro-proliferative prostaglandins such as prostaglandin E2 (whose activity is increased in cancer because of an increase in the expression of cyclooxygenase 2) and generates oxo-fatty acid products that can profoundly influence cell function by abrogating pro-inflammatory cytokine expression. Converts resolvins E1, D1 and D2 to their oxo products, which represents a mode of resolvin inactivation. Resolvin E1 plays important roles during the resolution phase of acute inflammation, while resolvins D1 and D2 have a unique role in obesity-induced adipose inflammation.</text>
</comment>
<dbReference type="EMBL" id="CAKASE010000083">
    <property type="protein sequence ID" value="CAG9585705.1"/>
    <property type="molecule type" value="Genomic_DNA"/>
</dbReference>
<dbReference type="OrthoDB" id="417891at2759"/>
<comment type="catalytic activity">
    <reaction evidence="21">
        <text>resolvin E1 + NAD(+) = 18-oxo-resolvin E1 + NADH + H(+)</text>
        <dbReference type="Rhea" id="RHEA:49244"/>
        <dbReference type="ChEBI" id="CHEBI:15378"/>
        <dbReference type="ChEBI" id="CHEBI:57540"/>
        <dbReference type="ChEBI" id="CHEBI:57945"/>
        <dbReference type="ChEBI" id="CHEBI:91000"/>
        <dbReference type="ChEBI" id="CHEBI:91001"/>
    </reaction>
    <physiologicalReaction direction="left-to-right" evidence="21">
        <dbReference type="Rhea" id="RHEA:49245"/>
    </physiologicalReaction>
</comment>
<evidence type="ECO:0000256" key="10">
    <source>
        <dbReference type="ARBA" id="ARBA00047672"/>
    </source>
</evidence>
<gene>
    <name evidence="23" type="ORF">DCHRY22_LOCUS16062</name>
</gene>
<comment type="catalytic activity">
    <reaction evidence="18">
        <text>prostaglandin E2 + NAD(+) = 15-oxoprostaglandin E2 + NADH + H(+)</text>
        <dbReference type="Rhea" id="RHEA:11876"/>
        <dbReference type="ChEBI" id="CHEBI:15378"/>
        <dbReference type="ChEBI" id="CHEBI:57400"/>
        <dbReference type="ChEBI" id="CHEBI:57540"/>
        <dbReference type="ChEBI" id="CHEBI:57945"/>
        <dbReference type="ChEBI" id="CHEBI:606564"/>
        <dbReference type="EC" id="1.1.1.141"/>
    </reaction>
    <physiologicalReaction direction="left-to-right" evidence="18">
        <dbReference type="Rhea" id="RHEA:11877"/>
    </physiologicalReaction>
</comment>
<evidence type="ECO:0000256" key="13">
    <source>
        <dbReference type="ARBA" id="ARBA00048144"/>
    </source>
</evidence>
<evidence type="ECO:0000256" key="17">
    <source>
        <dbReference type="ARBA" id="ARBA00048611"/>
    </source>
</evidence>
<keyword evidence="24" id="KW-1185">Reference proteome</keyword>
<dbReference type="PANTHER" id="PTHR44229">
    <property type="entry name" value="15-HYDROXYPROSTAGLANDIN DEHYDROGENASE [NAD(+)]"/>
    <property type="match status" value="1"/>
</dbReference>
<evidence type="ECO:0000256" key="7">
    <source>
        <dbReference type="ARBA" id="ARBA00042026"/>
    </source>
</evidence>
<dbReference type="PRINTS" id="PR00081">
    <property type="entry name" value="GDHRDH"/>
</dbReference>
<evidence type="ECO:0000256" key="8">
    <source>
        <dbReference type="ARBA" id="ARBA00045705"/>
    </source>
</evidence>
<reference evidence="23" key="1">
    <citation type="submission" date="2021-09" db="EMBL/GenBank/DDBJ databases">
        <authorList>
            <person name="Martin H S."/>
        </authorList>
    </citation>
    <scope>NUCLEOTIDE SEQUENCE</scope>
</reference>
<evidence type="ECO:0000256" key="9">
    <source>
        <dbReference type="ARBA" id="ARBA00047325"/>
    </source>
</evidence>
<dbReference type="SUPFAM" id="SSF51735">
    <property type="entry name" value="NAD(P)-binding Rossmann-fold domains"/>
    <property type="match status" value="1"/>
</dbReference>
<evidence type="ECO:0000256" key="15">
    <source>
        <dbReference type="ARBA" id="ARBA00048393"/>
    </source>
</evidence>
<evidence type="ECO:0000256" key="2">
    <source>
        <dbReference type="ARBA" id="ARBA00023002"/>
    </source>
</evidence>
<comment type="catalytic activity">
    <reaction evidence="12">
        <text>15-oxo-(5S,6R)-dihydroxy-(7E,9E,11Z)-eicosatrienoate + NADH + H(+) = (5S,6R,15S)-trihydroxy-(7E,9E,11Z)-eicosatrienoate + NAD(+)</text>
        <dbReference type="Rhea" id="RHEA:41596"/>
        <dbReference type="ChEBI" id="CHEBI:15378"/>
        <dbReference type="ChEBI" id="CHEBI:57540"/>
        <dbReference type="ChEBI" id="CHEBI:57945"/>
        <dbReference type="ChEBI" id="CHEBI:78325"/>
        <dbReference type="ChEBI" id="CHEBI:78329"/>
    </reaction>
    <physiologicalReaction direction="left-to-right" evidence="12">
        <dbReference type="Rhea" id="RHEA:41597"/>
    </physiologicalReaction>
</comment>
<evidence type="ECO:0000313" key="23">
    <source>
        <dbReference type="EMBL" id="CAG9585705.1"/>
    </source>
</evidence>
<dbReference type="InterPro" id="IPR002347">
    <property type="entry name" value="SDR_fam"/>
</dbReference>
<evidence type="ECO:0000256" key="20">
    <source>
        <dbReference type="ARBA" id="ARBA00049151"/>
    </source>
</evidence>
<dbReference type="GO" id="GO:0016404">
    <property type="term" value="F:15-hydroxyprostaglandin dehydrogenase (NAD+) activity"/>
    <property type="evidence" value="ECO:0007669"/>
    <property type="project" value="UniProtKB-EC"/>
</dbReference>
<comment type="catalytic activity">
    <reaction evidence="15">
        <text>resolvin D2 + NAD(+) = 7-oxoresolvin D2 + NADH + H(+)</text>
        <dbReference type="Rhea" id="RHEA:53584"/>
        <dbReference type="ChEBI" id="CHEBI:15378"/>
        <dbReference type="ChEBI" id="CHEBI:57540"/>
        <dbReference type="ChEBI" id="CHEBI:57945"/>
        <dbReference type="ChEBI" id="CHEBI:133367"/>
        <dbReference type="ChEBI" id="CHEBI:137497"/>
    </reaction>
    <physiologicalReaction direction="left-to-right" evidence="15">
        <dbReference type="Rhea" id="RHEA:53585"/>
    </physiologicalReaction>
</comment>
<dbReference type="GO" id="GO:0005737">
    <property type="term" value="C:cytoplasm"/>
    <property type="evidence" value="ECO:0007669"/>
    <property type="project" value="TreeGrafter"/>
</dbReference>
<name>A0A8J2R904_9NEOP</name>